<accession>A0A2A6D0P1</accession>
<reference evidence="2" key="1">
    <citation type="journal article" date="2008" name="Nat. Genet.">
        <title>The Pristionchus pacificus genome provides a unique perspective on nematode lifestyle and parasitism.</title>
        <authorList>
            <person name="Dieterich C."/>
            <person name="Clifton S.W."/>
            <person name="Schuster L.N."/>
            <person name="Chinwalla A."/>
            <person name="Delehaunty K."/>
            <person name="Dinkelacker I."/>
            <person name="Fulton L."/>
            <person name="Fulton R."/>
            <person name="Godfrey J."/>
            <person name="Minx P."/>
            <person name="Mitreva M."/>
            <person name="Roeseler W."/>
            <person name="Tian H."/>
            <person name="Witte H."/>
            <person name="Yang S.P."/>
            <person name="Wilson R.K."/>
            <person name="Sommer R.J."/>
        </authorList>
    </citation>
    <scope>NUCLEOTIDE SEQUENCE [LARGE SCALE GENOMIC DNA]</scope>
    <source>
        <strain evidence="2">PS312</strain>
    </source>
</reference>
<protein>
    <submittedName>
        <fullName evidence="1">Uncharacterized protein</fullName>
    </submittedName>
</protein>
<dbReference type="Proteomes" id="UP000005239">
    <property type="component" value="Unassembled WGS sequence"/>
</dbReference>
<evidence type="ECO:0000313" key="1">
    <source>
        <dbReference type="EnsemblMetazoa" id="PPA45188.1"/>
    </source>
</evidence>
<sequence>MMRRPMARPIRAKTHQGGREEMTCRIDIDESGSQSRFLLTALCTFSFLASVGFVVSVVIAGAGGAAGVVGAAVVVGTGAVVVTGAGVEGAAVVVDVVVVGSSVVVVWTGTTRGTLLAAAGTAGAAGGVG</sequence>
<accession>A0A8R1V5R6</accession>
<dbReference type="AlphaFoldDB" id="A0A2A6D0P1"/>
<proteinExistence type="predicted"/>
<gene>
    <name evidence="1" type="primary">WBGene00283557</name>
</gene>
<keyword evidence="2" id="KW-1185">Reference proteome</keyword>
<organism evidence="1 2">
    <name type="scientific">Pristionchus pacificus</name>
    <name type="common">Parasitic nematode worm</name>
    <dbReference type="NCBI Taxonomy" id="54126"/>
    <lineage>
        <taxon>Eukaryota</taxon>
        <taxon>Metazoa</taxon>
        <taxon>Ecdysozoa</taxon>
        <taxon>Nematoda</taxon>
        <taxon>Chromadorea</taxon>
        <taxon>Rhabditida</taxon>
        <taxon>Rhabditina</taxon>
        <taxon>Diplogasteromorpha</taxon>
        <taxon>Diplogasteroidea</taxon>
        <taxon>Neodiplogasteridae</taxon>
        <taxon>Pristionchus</taxon>
    </lineage>
</organism>
<evidence type="ECO:0000313" key="2">
    <source>
        <dbReference type="Proteomes" id="UP000005239"/>
    </source>
</evidence>
<reference evidence="1" key="2">
    <citation type="submission" date="2022-06" db="UniProtKB">
        <authorList>
            <consortium name="EnsemblMetazoa"/>
        </authorList>
    </citation>
    <scope>IDENTIFICATION</scope>
    <source>
        <strain evidence="1">PS312</strain>
    </source>
</reference>
<name>A0A2A6D0P1_PRIPA</name>
<dbReference type="EnsemblMetazoa" id="PPA45188.1">
    <property type="protein sequence ID" value="PPA45188.1"/>
    <property type="gene ID" value="WBGene00283557"/>
</dbReference>